<dbReference type="GO" id="GO:0009898">
    <property type="term" value="C:cytoplasmic side of plasma membrane"/>
    <property type="evidence" value="ECO:0007669"/>
    <property type="project" value="TreeGrafter"/>
</dbReference>
<feature type="compositionally biased region" description="Low complexity" evidence="1">
    <location>
        <begin position="159"/>
        <end position="175"/>
    </location>
</feature>
<dbReference type="AlphaFoldDB" id="A0AAJ3TWP1"/>
<evidence type="ECO:0000259" key="2">
    <source>
        <dbReference type="Pfam" id="PF01656"/>
    </source>
</evidence>
<evidence type="ECO:0000256" key="1">
    <source>
        <dbReference type="SAM" id="MobiDB-lite"/>
    </source>
</evidence>
<dbReference type="GO" id="GO:0005829">
    <property type="term" value="C:cytosol"/>
    <property type="evidence" value="ECO:0007669"/>
    <property type="project" value="TreeGrafter"/>
</dbReference>
<proteinExistence type="predicted"/>
<dbReference type="GO" id="GO:0005524">
    <property type="term" value="F:ATP binding"/>
    <property type="evidence" value="ECO:0007669"/>
    <property type="project" value="TreeGrafter"/>
</dbReference>
<feature type="compositionally biased region" description="Basic and acidic residues" evidence="1">
    <location>
        <begin position="114"/>
        <end position="126"/>
    </location>
</feature>
<feature type="region of interest" description="Disordered" evidence="1">
    <location>
        <begin position="19"/>
        <end position="175"/>
    </location>
</feature>
<reference evidence="3 4" key="1">
    <citation type="submission" date="2016-01" db="EMBL/GenBank/DDBJ databases">
        <title>The new phylogeny of the genus Mycobacterium.</title>
        <authorList>
            <person name="Tarcisio F."/>
            <person name="Conor M."/>
            <person name="Antonella G."/>
            <person name="Elisabetta G."/>
            <person name="Giulia F.S."/>
            <person name="Sara T."/>
            <person name="Anna F."/>
            <person name="Clotilde B."/>
            <person name="Roberto B."/>
            <person name="Veronica D.S."/>
            <person name="Fabio R."/>
            <person name="Monica P."/>
            <person name="Olivier J."/>
            <person name="Enrico T."/>
            <person name="Nicola S."/>
        </authorList>
    </citation>
    <scope>NUCLEOTIDE SEQUENCE [LARGE SCALE GENOMIC DNA]</scope>
    <source>
        <strain evidence="3 4">DSM 44616</strain>
    </source>
</reference>
<dbReference type="GO" id="GO:0016887">
    <property type="term" value="F:ATP hydrolysis activity"/>
    <property type="evidence" value="ECO:0007669"/>
    <property type="project" value="TreeGrafter"/>
</dbReference>
<protein>
    <recommendedName>
        <fullName evidence="2">CobQ/CobB/MinD/ParA nucleotide binding domain-containing protein</fullName>
    </recommendedName>
</protein>
<evidence type="ECO:0000313" key="4">
    <source>
        <dbReference type="Proteomes" id="UP000193387"/>
    </source>
</evidence>
<evidence type="ECO:0000313" key="3">
    <source>
        <dbReference type="EMBL" id="ORW74218.1"/>
    </source>
</evidence>
<dbReference type="SUPFAM" id="SSF52540">
    <property type="entry name" value="P-loop containing nucleoside triphosphate hydrolases"/>
    <property type="match status" value="1"/>
</dbReference>
<dbReference type="Pfam" id="PF01656">
    <property type="entry name" value="CbiA"/>
    <property type="match status" value="1"/>
</dbReference>
<dbReference type="InterPro" id="IPR002586">
    <property type="entry name" value="CobQ/CobB/MinD/ParA_Nub-bd_dom"/>
</dbReference>
<dbReference type="EMBL" id="LQPR01000010">
    <property type="protein sequence ID" value="ORW74218.1"/>
    <property type="molecule type" value="Genomic_DNA"/>
</dbReference>
<dbReference type="InterPro" id="IPR027417">
    <property type="entry name" value="P-loop_NTPase"/>
</dbReference>
<feature type="compositionally biased region" description="Pro residues" evidence="1">
    <location>
        <begin position="88"/>
        <end position="105"/>
    </location>
</feature>
<name>A0AAJ3TWP1_9MYCO</name>
<dbReference type="PANTHER" id="PTHR43384">
    <property type="entry name" value="SEPTUM SITE-DETERMINING PROTEIN MIND HOMOLOG, CHLOROPLASTIC-RELATED"/>
    <property type="match status" value="1"/>
</dbReference>
<keyword evidence="4" id="KW-1185">Reference proteome</keyword>
<dbReference type="InterPro" id="IPR050625">
    <property type="entry name" value="ParA/MinD_ATPase"/>
</dbReference>
<dbReference type="GO" id="GO:0051782">
    <property type="term" value="P:negative regulation of cell division"/>
    <property type="evidence" value="ECO:0007669"/>
    <property type="project" value="TreeGrafter"/>
</dbReference>
<dbReference type="PANTHER" id="PTHR43384:SF14">
    <property type="entry name" value="ESX-1 SECRETION-ASSOCIATED PROTEIN ESPI"/>
    <property type="match status" value="1"/>
</dbReference>
<dbReference type="Proteomes" id="UP000193387">
    <property type="component" value="Unassembled WGS sequence"/>
</dbReference>
<comment type="caution">
    <text evidence="3">The sequence shown here is derived from an EMBL/GenBank/DDBJ whole genome shotgun (WGS) entry which is preliminary data.</text>
</comment>
<sequence length="505" mass="53967">MAADYDRLFEVPEGISLADEATAQADFDIDAPAEMPPVPTGPPRANGHVPPPMPVDWHQPPTPSPPRPPAPIDLPAQSRPAPTEQPTARPPMPADQTQPRPPEPAPTQHARHARREDQPPADRDQPGRGTGSKHGQRAGSQNGRETAKTGPPKPPLPQRNGRPVRAPAPAAAGNGAARRVAIPAAAPTHPGATAAATLVRVTGTRPVQKTAATALSRRGWRRWAHRLTGLNPGLSRDEKYELGLTDRIRRNPRGSHAIGVLGLKGGVGKTTMTVALGSVLAQIRRDRILALDADAGSGNLADRVGRQTPATIAHLLADDELTHCNDIRTYTSANAVNLEVLATEDYRTARRGLSEADWQSAADAVARFYNIVLADCGAGFFDPATRGVLSTLSGLVVVASASIDAVHQAEVAIDWLRNNGFQDLARRGCVVINHVVPGEPNVAIADVLRHFGRYVPPGRVVVLPWDKHIATGTQIELDRLSPVYRRRITELAAALSDDFDRGEGR</sequence>
<feature type="compositionally biased region" description="Pro residues" evidence="1">
    <location>
        <begin position="49"/>
        <end position="72"/>
    </location>
</feature>
<gene>
    <name evidence="3" type="ORF">AWC23_05390</name>
</gene>
<accession>A0AAJ3TWP1</accession>
<organism evidence="3 4">
    <name type="scientific">Mycobacterium saskatchewanense</name>
    <dbReference type="NCBI Taxonomy" id="220927"/>
    <lineage>
        <taxon>Bacteria</taxon>
        <taxon>Bacillati</taxon>
        <taxon>Actinomycetota</taxon>
        <taxon>Actinomycetes</taxon>
        <taxon>Mycobacteriales</taxon>
        <taxon>Mycobacteriaceae</taxon>
        <taxon>Mycobacterium</taxon>
        <taxon>Mycobacterium simiae complex</taxon>
    </lineage>
</organism>
<dbReference type="RefSeq" id="WP_085254140.1">
    <property type="nucleotide sequence ID" value="NZ_AP022573.1"/>
</dbReference>
<dbReference type="Gene3D" id="3.40.50.300">
    <property type="entry name" value="P-loop containing nucleotide triphosphate hydrolases"/>
    <property type="match status" value="1"/>
</dbReference>
<feature type="domain" description="CobQ/CobB/MinD/ParA nucleotide binding" evidence="2">
    <location>
        <begin position="259"/>
        <end position="469"/>
    </location>
</feature>